<keyword evidence="2" id="KW-1185">Reference proteome</keyword>
<evidence type="ECO:0000313" key="2">
    <source>
        <dbReference type="Proteomes" id="UP001277972"/>
    </source>
</evidence>
<gene>
    <name evidence="1" type="ORF">SH601_07115</name>
</gene>
<protein>
    <submittedName>
        <fullName evidence="1">Spore germination protein GerPE</fullName>
    </submittedName>
</protein>
<proteinExistence type="predicted"/>
<accession>A0ACC6M4D3</accession>
<sequence length="131" mass="14806">MNNKPFTHRTTNVNQLWVNSVADSSVLQIGDTKELNPNADILAVQKEGGITSDQGFHFEQYPIFHTTIRPLLDQNIILGERNHYRSNIHVTNMDIRALSTSSCMQVGNVSNVHALSRTKHIRIIQSERNAN</sequence>
<dbReference type="EMBL" id="JAWZSR010000003">
    <property type="protein sequence ID" value="MDX8045757.1"/>
    <property type="molecule type" value="Genomic_DNA"/>
</dbReference>
<comment type="caution">
    <text evidence="1">The sequence shown here is derived from an EMBL/GenBank/DDBJ whole genome shotgun (WGS) entry which is preliminary data.</text>
</comment>
<reference evidence="1" key="1">
    <citation type="submission" date="2023-11" db="EMBL/GenBank/DDBJ databases">
        <title>Gracilibacillus pellucida a moderately halophilic bacterium isolated from saline soil in Xinjiang province.</title>
        <authorList>
            <person name="Zhang Z."/>
            <person name="Tan F."/>
            <person name="Wang Y."/>
            <person name="Xia M."/>
        </authorList>
    </citation>
    <scope>NUCLEOTIDE SEQUENCE</scope>
    <source>
        <strain evidence="1">S3-1-1</strain>
    </source>
</reference>
<dbReference type="Proteomes" id="UP001277972">
    <property type="component" value="Unassembled WGS sequence"/>
</dbReference>
<name>A0ACC6M4D3_9BACI</name>
<evidence type="ECO:0000313" key="1">
    <source>
        <dbReference type="EMBL" id="MDX8045757.1"/>
    </source>
</evidence>
<organism evidence="1 2">
    <name type="scientific">Gracilibacillus pellucidus</name>
    <dbReference type="NCBI Taxonomy" id="3095368"/>
    <lineage>
        <taxon>Bacteria</taxon>
        <taxon>Bacillati</taxon>
        <taxon>Bacillota</taxon>
        <taxon>Bacilli</taxon>
        <taxon>Bacillales</taxon>
        <taxon>Bacillaceae</taxon>
        <taxon>Gracilibacillus</taxon>
    </lineage>
</organism>